<dbReference type="Gene3D" id="3.30.70.1350">
    <property type="entry name" value="Cation efflux protein, cytoplasmic domain"/>
    <property type="match status" value="1"/>
</dbReference>
<keyword evidence="9" id="KW-1185">Reference proteome</keyword>
<dbReference type="GO" id="GO:0016020">
    <property type="term" value="C:membrane"/>
    <property type="evidence" value="ECO:0007669"/>
    <property type="project" value="UniProtKB-SubCell"/>
</dbReference>
<feature type="domain" description="Cation efflux protein cytoplasmic" evidence="7">
    <location>
        <begin position="231"/>
        <end position="296"/>
    </location>
</feature>
<evidence type="ECO:0000256" key="4">
    <source>
        <dbReference type="ARBA" id="ARBA00022989"/>
    </source>
</evidence>
<evidence type="ECO:0000256" key="1">
    <source>
        <dbReference type="ARBA" id="ARBA00004141"/>
    </source>
</evidence>
<dbReference type="FunCoup" id="A0A168S6P0">
    <property type="interactions" value="65"/>
</dbReference>
<dbReference type="GO" id="GO:0030003">
    <property type="term" value="P:intracellular monoatomic cation homeostasis"/>
    <property type="evidence" value="ECO:0007669"/>
    <property type="project" value="UniProtKB-ARBA"/>
</dbReference>
<dbReference type="InterPro" id="IPR002524">
    <property type="entry name" value="Cation_efflux"/>
</dbReference>
<keyword evidence="3" id="KW-0812">Transmembrane</keyword>
<dbReference type="Gene3D" id="1.20.1510.10">
    <property type="entry name" value="Cation efflux protein transmembrane domain"/>
    <property type="match status" value="1"/>
</dbReference>
<evidence type="ECO:0000313" key="8">
    <source>
        <dbReference type="EMBL" id="SAM07982.1"/>
    </source>
</evidence>
<keyword evidence="2" id="KW-0813">Transport</keyword>
<organism evidence="8">
    <name type="scientific">Absidia glauca</name>
    <name type="common">Pin mould</name>
    <dbReference type="NCBI Taxonomy" id="4829"/>
    <lineage>
        <taxon>Eukaryota</taxon>
        <taxon>Fungi</taxon>
        <taxon>Fungi incertae sedis</taxon>
        <taxon>Mucoromycota</taxon>
        <taxon>Mucoromycotina</taxon>
        <taxon>Mucoromycetes</taxon>
        <taxon>Mucorales</taxon>
        <taxon>Cunninghamellaceae</taxon>
        <taxon>Absidia</taxon>
    </lineage>
</organism>
<dbReference type="SUPFAM" id="SSF160240">
    <property type="entry name" value="Cation efflux protein cytoplasmic domain-like"/>
    <property type="match status" value="1"/>
</dbReference>
<keyword evidence="5" id="KW-0472">Membrane</keyword>
<dbReference type="InterPro" id="IPR036837">
    <property type="entry name" value="Cation_efflux_CTD_sf"/>
</dbReference>
<dbReference type="InterPro" id="IPR027470">
    <property type="entry name" value="Cation_efflux_CTD"/>
</dbReference>
<proteinExistence type="predicted"/>
<evidence type="ECO:0000259" key="6">
    <source>
        <dbReference type="Pfam" id="PF01545"/>
    </source>
</evidence>
<dbReference type="InParanoid" id="A0A168S6P0"/>
<evidence type="ECO:0000256" key="2">
    <source>
        <dbReference type="ARBA" id="ARBA00022448"/>
    </source>
</evidence>
<dbReference type="EMBL" id="LT554871">
    <property type="protein sequence ID" value="SAM07982.1"/>
    <property type="molecule type" value="Genomic_DNA"/>
</dbReference>
<protein>
    <submittedName>
        <fullName evidence="8">Uncharacterized protein</fullName>
    </submittedName>
</protein>
<dbReference type="InterPro" id="IPR027469">
    <property type="entry name" value="Cation_efflux_TMD_sf"/>
</dbReference>
<dbReference type="InterPro" id="IPR050291">
    <property type="entry name" value="CDF_Transporter"/>
</dbReference>
<evidence type="ECO:0000256" key="3">
    <source>
        <dbReference type="ARBA" id="ARBA00022692"/>
    </source>
</evidence>
<dbReference type="Pfam" id="PF16916">
    <property type="entry name" value="ZT_dimer"/>
    <property type="match status" value="1"/>
</dbReference>
<evidence type="ECO:0000256" key="5">
    <source>
        <dbReference type="ARBA" id="ARBA00023136"/>
    </source>
</evidence>
<dbReference type="GO" id="GO:0098771">
    <property type="term" value="P:inorganic ion homeostasis"/>
    <property type="evidence" value="ECO:0007669"/>
    <property type="project" value="UniProtKB-ARBA"/>
</dbReference>
<dbReference type="PANTHER" id="PTHR43840">
    <property type="entry name" value="MITOCHONDRIAL METAL TRANSPORTER 1-RELATED"/>
    <property type="match status" value="1"/>
</dbReference>
<dbReference type="InterPro" id="IPR058533">
    <property type="entry name" value="Cation_efflux_TM"/>
</dbReference>
<dbReference type="SUPFAM" id="SSF161111">
    <property type="entry name" value="Cation efflux protein transmembrane domain-like"/>
    <property type="match status" value="1"/>
</dbReference>
<dbReference type="Proteomes" id="UP000078561">
    <property type="component" value="Unassembled WGS sequence"/>
</dbReference>
<gene>
    <name evidence="8" type="primary">ABSGL_13640.1 scaffold 14267</name>
</gene>
<sequence>MTLTRFRGTFHLTSGLMSRRPRYLLTTALIRHHGSHHHHHGEPHGDLASTLKQSGKKGMQITYVGLAANVGLTASKGVAGWLMNSASLLADAAHSFSDLLSDFVTLYTFKMSRKPPDAIYPYGYGKYETVGSFAVSTLLITGGIAIGLHSFDLLMAVVNTTPTSGALDSVANTISSVSTSTVDATAVDSSSNTSPETSSALSSTLSSVFHMHHHHSTSLDPNAAWFALASVEHEPKLIDFYAIRGRKLGPFKHLDLILQLDPTLSVQEAHRIEQRVRISVKNEIAMVQEILIHVDAEKQPPHH</sequence>
<feature type="domain" description="Cation efflux protein transmembrane" evidence="6">
    <location>
        <begin position="64"/>
        <end position="163"/>
    </location>
</feature>
<dbReference type="PANTHER" id="PTHR43840:SF15">
    <property type="entry name" value="MITOCHONDRIAL METAL TRANSPORTER 1-RELATED"/>
    <property type="match status" value="1"/>
</dbReference>
<dbReference type="OrthoDB" id="435980at2759"/>
<reference evidence="8" key="1">
    <citation type="submission" date="2016-04" db="EMBL/GenBank/DDBJ databases">
        <authorList>
            <person name="Evans L.H."/>
            <person name="Alamgir A."/>
            <person name="Owens N."/>
            <person name="Weber N.D."/>
            <person name="Virtaneva K."/>
            <person name="Barbian K."/>
            <person name="Babar A."/>
            <person name="Rosenke K."/>
        </authorList>
    </citation>
    <scope>NUCLEOTIDE SEQUENCE [LARGE SCALE GENOMIC DNA]</scope>
    <source>
        <strain evidence="8">CBS 101.48</strain>
    </source>
</reference>
<evidence type="ECO:0000313" key="9">
    <source>
        <dbReference type="Proteomes" id="UP000078561"/>
    </source>
</evidence>
<dbReference type="STRING" id="4829.A0A168S6P0"/>
<dbReference type="Pfam" id="PF01545">
    <property type="entry name" value="Cation_efflux"/>
    <property type="match status" value="1"/>
</dbReference>
<keyword evidence="4" id="KW-1133">Transmembrane helix</keyword>
<accession>A0A168S6P0</accession>
<dbReference type="NCBIfam" id="TIGR01297">
    <property type="entry name" value="CDF"/>
    <property type="match status" value="1"/>
</dbReference>
<comment type="subcellular location">
    <subcellularLocation>
        <location evidence="1">Membrane</location>
        <topology evidence="1">Multi-pass membrane protein</topology>
    </subcellularLocation>
</comment>
<dbReference type="GO" id="GO:0008324">
    <property type="term" value="F:monoatomic cation transmembrane transporter activity"/>
    <property type="evidence" value="ECO:0007669"/>
    <property type="project" value="InterPro"/>
</dbReference>
<evidence type="ECO:0000259" key="7">
    <source>
        <dbReference type="Pfam" id="PF16916"/>
    </source>
</evidence>
<dbReference type="OMA" id="VGIGWHS"/>
<name>A0A168S6P0_ABSGL</name>
<dbReference type="AlphaFoldDB" id="A0A168S6P0"/>